<evidence type="ECO:0000313" key="1">
    <source>
        <dbReference type="EMBL" id="KIK17291.1"/>
    </source>
</evidence>
<gene>
    <name evidence="1" type="ORF">PISMIDRAFT_229953</name>
</gene>
<organism evidence="1 2">
    <name type="scientific">Pisolithus microcarpus 441</name>
    <dbReference type="NCBI Taxonomy" id="765257"/>
    <lineage>
        <taxon>Eukaryota</taxon>
        <taxon>Fungi</taxon>
        <taxon>Dikarya</taxon>
        <taxon>Basidiomycota</taxon>
        <taxon>Agaricomycotina</taxon>
        <taxon>Agaricomycetes</taxon>
        <taxon>Agaricomycetidae</taxon>
        <taxon>Boletales</taxon>
        <taxon>Sclerodermatineae</taxon>
        <taxon>Pisolithaceae</taxon>
        <taxon>Pisolithus</taxon>
    </lineage>
</organism>
<protein>
    <submittedName>
        <fullName evidence="1">Uncharacterized protein</fullName>
    </submittedName>
</protein>
<sequence length="99" mass="11488">MCVGSRGDGDLDWDISRFTVLGTNRFTFAYRDWSRADSTAHVYGSLVPGTQPALYRRCKIKIDASWNQMSRQSSFHMKAEFNMHCRKLRKRRLARGKLA</sequence>
<dbReference type="Proteomes" id="UP000054018">
    <property type="component" value="Unassembled WGS sequence"/>
</dbReference>
<accession>A0A0C9YKU1</accession>
<proteinExistence type="predicted"/>
<keyword evidence="2" id="KW-1185">Reference proteome</keyword>
<reference evidence="1 2" key="1">
    <citation type="submission" date="2014-04" db="EMBL/GenBank/DDBJ databases">
        <authorList>
            <consortium name="DOE Joint Genome Institute"/>
            <person name="Kuo A."/>
            <person name="Kohler A."/>
            <person name="Costa M.D."/>
            <person name="Nagy L.G."/>
            <person name="Floudas D."/>
            <person name="Copeland A."/>
            <person name="Barry K.W."/>
            <person name="Cichocki N."/>
            <person name="Veneault-Fourrey C."/>
            <person name="LaButti K."/>
            <person name="Lindquist E.A."/>
            <person name="Lipzen A."/>
            <person name="Lundell T."/>
            <person name="Morin E."/>
            <person name="Murat C."/>
            <person name="Sun H."/>
            <person name="Tunlid A."/>
            <person name="Henrissat B."/>
            <person name="Grigoriev I.V."/>
            <person name="Hibbett D.S."/>
            <person name="Martin F."/>
            <person name="Nordberg H.P."/>
            <person name="Cantor M.N."/>
            <person name="Hua S.X."/>
        </authorList>
    </citation>
    <scope>NUCLEOTIDE SEQUENCE [LARGE SCALE GENOMIC DNA]</scope>
    <source>
        <strain evidence="1 2">441</strain>
    </source>
</reference>
<reference evidence="2" key="2">
    <citation type="submission" date="2015-01" db="EMBL/GenBank/DDBJ databases">
        <title>Evolutionary Origins and Diversification of the Mycorrhizal Mutualists.</title>
        <authorList>
            <consortium name="DOE Joint Genome Institute"/>
            <consortium name="Mycorrhizal Genomics Consortium"/>
            <person name="Kohler A."/>
            <person name="Kuo A."/>
            <person name="Nagy L.G."/>
            <person name="Floudas D."/>
            <person name="Copeland A."/>
            <person name="Barry K.W."/>
            <person name="Cichocki N."/>
            <person name="Veneault-Fourrey C."/>
            <person name="LaButti K."/>
            <person name="Lindquist E.A."/>
            <person name="Lipzen A."/>
            <person name="Lundell T."/>
            <person name="Morin E."/>
            <person name="Murat C."/>
            <person name="Riley R."/>
            <person name="Ohm R."/>
            <person name="Sun H."/>
            <person name="Tunlid A."/>
            <person name="Henrissat B."/>
            <person name="Grigoriev I.V."/>
            <person name="Hibbett D.S."/>
            <person name="Martin F."/>
        </authorList>
    </citation>
    <scope>NUCLEOTIDE SEQUENCE [LARGE SCALE GENOMIC DNA]</scope>
    <source>
        <strain evidence="2">441</strain>
    </source>
</reference>
<evidence type="ECO:0000313" key="2">
    <source>
        <dbReference type="Proteomes" id="UP000054018"/>
    </source>
</evidence>
<name>A0A0C9YKU1_9AGAM</name>
<dbReference type="EMBL" id="KN833833">
    <property type="protein sequence ID" value="KIK17291.1"/>
    <property type="molecule type" value="Genomic_DNA"/>
</dbReference>
<dbReference type="HOGENOM" id="CLU_2321259_0_0_1"/>
<dbReference type="AlphaFoldDB" id="A0A0C9YKU1"/>